<keyword evidence="2" id="KW-1185">Reference proteome</keyword>
<dbReference type="OrthoDB" id="9780310at2"/>
<dbReference type="InterPro" id="IPR002763">
    <property type="entry name" value="DUF72"/>
</dbReference>
<reference evidence="1 2" key="1">
    <citation type="submission" date="2019-07" db="EMBL/GenBank/DDBJ databases">
        <authorList>
            <person name="Huq M.A."/>
        </authorList>
    </citation>
    <scope>NUCLEOTIDE SEQUENCE [LARGE SCALE GENOMIC DNA]</scope>
    <source>
        <strain evidence="1 2">MAH-19</strain>
    </source>
</reference>
<dbReference type="PANTHER" id="PTHR30348">
    <property type="entry name" value="UNCHARACTERIZED PROTEIN YECE"/>
    <property type="match status" value="1"/>
</dbReference>
<protein>
    <submittedName>
        <fullName evidence="1">DUF72 domain-containing protein</fullName>
    </submittedName>
</protein>
<dbReference type="Proteomes" id="UP000318733">
    <property type="component" value="Unassembled WGS sequence"/>
</dbReference>
<dbReference type="AlphaFoldDB" id="A0A556MMF4"/>
<organism evidence="1 2">
    <name type="scientific">Mucilaginibacter corticis</name>
    <dbReference type="NCBI Taxonomy" id="2597670"/>
    <lineage>
        <taxon>Bacteria</taxon>
        <taxon>Pseudomonadati</taxon>
        <taxon>Bacteroidota</taxon>
        <taxon>Sphingobacteriia</taxon>
        <taxon>Sphingobacteriales</taxon>
        <taxon>Sphingobacteriaceae</taxon>
        <taxon>Mucilaginibacter</taxon>
    </lineage>
</organism>
<evidence type="ECO:0000313" key="2">
    <source>
        <dbReference type="Proteomes" id="UP000318733"/>
    </source>
</evidence>
<gene>
    <name evidence="1" type="ORF">FO440_14620</name>
</gene>
<name>A0A556MMF4_9SPHI</name>
<dbReference type="PANTHER" id="PTHR30348:SF4">
    <property type="entry name" value="DUF72 DOMAIN-CONTAINING PROTEIN"/>
    <property type="match status" value="1"/>
</dbReference>
<dbReference type="InterPro" id="IPR036520">
    <property type="entry name" value="UPF0759_sf"/>
</dbReference>
<dbReference type="Gene3D" id="3.20.20.410">
    <property type="entry name" value="Protein of unknown function UPF0759"/>
    <property type="match status" value="1"/>
</dbReference>
<accession>A0A556MMF4</accession>
<comment type="caution">
    <text evidence="1">The sequence shown here is derived from an EMBL/GenBank/DDBJ whole genome shotgun (WGS) entry which is preliminary data.</text>
</comment>
<dbReference type="SUPFAM" id="SSF117396">
    <property type="entry name" value="TM1631-like"/>
    <property type="match status" value="1"/>
</dbReference>
<dbReference type="Pfam" id="PF01904">
    <property type="entry name" value="DUF72"/>
    <property type="match status" value="1"/>
</dbReference>
<evidence type="ECO:0000313" key="1">
    <source>
        <dbReference type="EMBL" id="TSJ41124.1"/>
    </source>
</evidence>
<sequence>MPKRDFPPHQAHLSRLGFYARQENSIEINSSFYHLPQPKTVKRWSEEVTENFRFTFKLWKEITHRKNLIFKAEDVTRFKEAIAVPKAHRGCLLVQLPPGLQSAALPQLQELLLVLGNDWPVAVEFRHNSWYKDEVYEILFRANATMVLQDFPKTVTPVELTSDELVYLRFHGPSGNYKGSYTEYFLYEYAAYIHEWLQEGRSVYCYFNNTAGDALGNLCSLKQMVSELS</sequence>
<dbReference type="EMBL" id="VLPK01000002">
    <property type="protein sequence ID" value="TSJ41124.1"/>
    <property type="molecule type" value="Genomic_DNA"/>
</dbReference>
<proteinExistence type="predicted"/>